<dbReference type="OrthoDB" id="65722at2"/>
<dbReference type="AlphaFoldDB" id="A0A2Y9AP86"/>
<dbReference type="Proteomes" id="UP000251571">
    <property type="component" value="Unassembled WGS sequence"/>
</dbReference>
<accession>A0A2Y9AP86</accession>
<feature type="region of interest" description="Disordered" evidence="1">
    <location>
        <begin position="73"/>
        <end position="97"/>
    </location>
</feature>
<protein>
    <submittedName>
        <fullName evidence="3">Uncharacterized protein</fullName>
    </submittedName>
</protein>
<sequence>MFLPHAPTCEPPRKHAVTLVDLEEPSLRHYRSGVTVETREIQPQAADGPVPLSLVSVERDNLDPALRAPLAKSLGPDRVAPPDAFGTGPDVGWRSVM</sequence>
<proteinExistence type="predicted"/>
<reference evidence="2 4" key="3">
    <citation type="submission" date="2018-03" db="EMBL/GenBank/DDBJ databases">
        <title>Genomic Encyclopedia of Archaeal and Bacterial Type Strains, Phase II (KMG-II): from individual species to whole genera.</title>
        <authorList>
            <person name="Goeker M."/>
        </authorList>
    </citation>
    <scope>NUCLEOTIDE SEQUENCE [LARGE SCALE GENOMIC DNA]</scope>
    <source>
        <strain evidence="2 4">DSM 25227</strain>
    </source>
</reference>
<name>A0A2Y9AP86_9RHOB</name>
<evidence type="ECO:0000313" key="2">
    <source>
        <dbReference type="EMBL" id="PWJ20229.1"/>
    </source>
</evidence>
<evidence type="ECO:0000313" key="4">
    <source>
        <dbReference type="Proteomes" id="UP000245839"/>
    </source>
</evidence>
<keyword evidence="4" id="KW-1185">Reference proteome</keyword>
<evidence type="ECO:0000256" key="1">
    <source>
        <dbReference type="SAM" id="MobiDB-lite"/>
    </source>
</evidence>
<reference evidence="5" key="1">
    <citation type="submission" date="2016-10" db="EMBL/GenBank/DDBJ databases">
        <authorList>
            <person name="Varghese N."/>
            <person name="Submissions S."/>
        </authorList>
    </citation>
    <scope>NUCLEOTIDE SEQUENCE [LARGE SCALE GENOMIC DNA]</scope>
    <source>
        <strain evidence="5">DSM 25227</strain>
    </source>
</reference>
<evidence type="ECO:0000313" key="5">
    <source>
        <dbReference type="Proteomes" id="UP000251571"/>
    </source>
</evidence>
<dbReference type="EMBL" id="QGDJ01000003">
    <property type="protein sequence ID" value="PWJ20229.1"/>
    <property type="molecule type" value="Genomic_DNA"/>
</dbReference>
<reference evidence="3" key="2">
    <citation type="submission" date="2016-10" db="EMBL/GenBank/DDBJ databases">
        <authorList>
            <person name="Cai Z."/>
        </authorList>
    </citation>
    <scope>NUCLEOTIDE SEQUENCE [LARGE SCALE GENOMIC DNA]</scope>
    <source>
        <strain evidence="3">DSM 25227</strain>
    </source>
</reference>
<dbReference type="Proteomes" id="UP000245839">
    <property type="component" value="Unassembled WGS sequence"/>
</dbReference>
<organism evidence="3 5">
    <name type="scientific">Jannaschia seohaensis</name>
    <dbReference type="NCBI Taxonomy" id="475081"/>
    <lineage>
        <taxon>Bacteria</taxon>
        <taxon>Pseudomonadati</taxon>
        <taxon>Pseudomonadota</taxon>
        <taxon>Alphaproteobacteria</taxon>
        <taxon>Rhodobacterales</taxon>
        <taxon>Roseobacteraceae</taxon>
        <taxon>Jannaschia</taxon>
    </lineage>
</organism>
<gene>
    <name evidence="2" type="ORF">BCF38_10344</name>
    <name evidence="3" type="ORF">SAMN05421539_10344</name>
</gene>
<evidence type="ECO:0000313" key="3">
    <source>
        <dbReference type="EMBL" id="SSA44227.1"/>
    </source>
</evidence>
<dbReference type="EMBL" id="UETC01000003">
    <property type="protein sequence ID" value="SSA44227.1"/>
    <property type="molecule type" value="Genomic_DNA"/>
</dbReference>